<feature type="domain" description="BRCT" evidence="14">
    <location>
        <begin position="340"/>
        <end position="418"/>
    </location>
</feature>
<proteinExistence type="inferred from homology"/>
<dbReference type="Pfam" id="PF08519">
    <property type="entry name" value="RFC1"/>
    <property type="match status" value="1"/>
</dbReference>
<dbReference type="GO" id="GO:0006260">
    <property type="term" value="P:DNA replication"/>
    <property type="evidence" value="ECO:0007669"/>
    <property type="project" value="UniProtKB-KW"/>
</dbReference>
<evidence type="ECO:0000256" key="9">
    <source>
        <dbReference type="ARBA" id="ARBA00023242"/>
    </source>
</evidence>
<comment type="subcellular location">
    <subcellularLocation>
        <location evidence="1 12">Nucleus</location>
    </subcellularLocation>
</comment>
<dbReference type="SUPFAM" id="SSF52540">
    <property type="entry name" value="P-loop containing nucleoside triphosphate hydrolases"/>
    <property type="match status" value="1"/>
</dbReference>
<evidence type="ECO:0000256" key="8">
    <source>
        <dbReference type="ARBA" id="ARBA00023125"/>
    </source>
</evidence>
<feature type="compositionally biased region" description="Basic and acidic residues" evidence="13">
    <location>
        <begin position="1065"/>
        <end position="1088"/>
    </location>
</feature>
<sequence>IKSEKIKNGEGHSSGKKREKETKVNFALHIYEMFGFSDEIYIYQCCGQNTDSEEEVQSLKKSKKTPEKKTATSKLGRVLKQDPVVYISETDEEDDFVNKRISLKPKENGTSGVGCPGTNAVKKDDVKPQAKSKPLSPVKYTSTSALDYFGTKSVQRSEKKLVASKRKEPSQSRDSTLDDEAIARQLQLEEDSELERQLHEDEEFARTLAMLDETPQKKKNYSAKPQTKSEQSKGSHLSPQSSDGKTARGVSDTTSPSKRGSRLGSLKQKEEIAQNSLSREKAASGKEEKTTPKKEKVSPKKSESISPEDSEKKRNNYQAYRSFLNREGPKALGSKEIPQGAENCLEGLTFVITGVLECIERDEAKSLIERYGGKVTGNVSKKTNYLVLGRDCGQAKREKASTLGTKIIDEDGLFDLIRTMPGKKSKYELAAETEKMEARPKKSPQKAEAGKRNFSPYKREANNKKYKSTPEKEDTVSSVKKETAAVRKLMDFKRQTAVEKESPKPKGNLVSEVNEDGSERLLWVDKYKPVSLKAVIGQQGEQSCANKLLRWLRNWHKNTLEDGQAKPNKTGSKDDGTGFKAALLSGPPGVGKTTTAALVCKELGYSYVELNASDTRSKNSLKEVVAESLNNTSIKDFCSGTSSSVSGKHVLIMDEVDGMAGNEDRGGIQELIGLIRHTKIPIICMCNDRNHPKMRSLVHYCLDLRFQRPRLEQIKGAMMSIAFKEGLKIPPPAMQEIILAANQDIRQVLHNLNMWCAKDKSLTYDEAKTDASRAKKDIKLGPFDVVRKVFATGEEAARMSLIDKSDLFFHDYSLAPLFVQENYVHVKPVAAGGNLKKHLVLLSRAADSICDGDIVDKQIRSKQNWNLLPTQAIYASVLPGELMRGYMSQFPVFPSWLGKFSSTGKHDRIIQELAMHMSLRTHTCKRTVNMEYLSYLRDALVQPLKDFGADGVQQAITFMDSYCLMKEDVENIMEISTWGGKPSPFSKLDSKVKAAFTRAYNKEAHLAPYSLSSVKASKRQSGSAGTLDLSEDFSVEEIQSDEDEQDAVNSDAMIKQKKAKSSRLTKREKNEETTKKEGKRKEKTRHLD</sequence>
<evidence type="ECO:0000256" key="12">
    <source>
        <dbReference type="PIRNR" id="PIRNR036578"/>
    </source>
</evidence>
<feature type="compositionally biased region" description="Basic and acidic residues" evidence="13">
    <location>
        <begin position="429"/>
        <end position="440"/>
    </location>
</feature>
<protein>
    <recommendedName>
        <fullName evidence="3 12">Replication factor C subunit 1</fullName>
    </recommendedName>
</protein>
<dbReference type="CDD" id="cd18140">
    <property type="entry name" value="HLD_clamp_RFC"/>
    <property type="match status" value="1"/>
</dbReference>
<feature type="region of interest" description="Disordered" evidence="13">
    <location>
        <begin position="429"/>
        <end position="479"/>
    </location>
</feature>
<feature type="compositionally biased region" description="Basic and acidic residues" evidence="13">
    <location>
        <begin position="267"/>
        <end position="314"/>
    </location>
</feature>
<feature type="compositionally biased region" description="Basic and acidic residues" evidence="13">
    <location>
        <begin position="155"/>
        <end position="171"/>
    </location>
</feature>
<evidence type="ECO:0000256" key="11">
    <source>
        <dbReference type="ARBA" id="ARBA00064311"/>
    </source>
</evidence>
<feature type="compositionally biased region" description="Basic residues" evidence="13">
    <location>
        <begin position="1055"/>
        <end position="1064"/>
    </location>
</feature>
<dbReference type="FunFam" id="3.40.50.300:FF:000395">
    <property type="entry name" value="Replication factor C subunit 1"/>
    <property type="match status" value="1"/>
</dbReference>
<feature type="compositionally biased region" description="Acidic residues" evidence="13">
    <location>
        <begin position="1029"/>
        <end position="1046"/>
    </location>
</feature>
<dbReference type="Gene3D" id="1.20.272.10">
    <property type="match status" value="1"/>
</dbReference>
<dbReference type="InterPro" id="IPR012178">
    <property type="entry name" value="RFC1"/>
</dbReference>
<dbReference type="AlphaFoldDB" id="A0A8C5T9S5"/>
<dbReference type="SMART" id="SM00382">
    <property type="entry name" value="AAA"/>
    <property type="match status" value="1"/>
</dbReference>
<feature type="region of interest" description="Disordered" evidence="13">
    <location>
        <begin position="102"/>
        <end position="316"/>
    </location>
</feature>
<dbReference type="CDD" id="cd17752">
    <property type="entry name" value="BRCT_RFC1"/>
    <property type="match status" value="1"/>
</dbReference>
<dbReference type="InterPro" id="IPR047854">
    <property type="entry name" value="RFC_lid"/>
</dbReference>
<reference evidence="15" key="1">
    <citation type="submission" date="2025-08" db="UniProtKB">
        <authorList>
            <consortium name="Ensembl"/>
        </authorList>
    </citation>
    <scope>IDENTIFICATION</scope>
</reference>
<dbReference type="PROSITE" id="PS50172">
    <property type="entry name" value="BRCT"/>
    <property type="match status" value="1"/>
</dbReference>
<organism evidence="15 16">
    <name type="scientific">Malurus cyaneus samueli</name>
    <dbReference type="NCBI Taxonomy" id="2593467"/>
    <lineage>
        <taxon>Eukaryota</taxon>
        <taxon>Metazoa</taxon>
        <taxon>Chordata</taxon>
        <taxon>Craniata</taxon>
        <taxon>Vertebrata</taxon>
        <taxon>Euteleostomi</taxon>
        <taxon>Archelosauria</taxon>
        <taxon>Archosauria</taxon>
        <taxon>Dinosauria</taxon>
        <taxon>Saurischia</taxon>
        <taxon>Theropoda</taxon>
        <taxon>Coelurosauria</taxon>
        <taxon>Aves</taxon>
        <taxon>Neognathae</taxon>
        <taxon>Neoaves</taxon>
        <taxon>Telluraves</taxon>
        <taxon>Australaves</taxon>
        <taxon>Passeriformes</taxon>
        <taxon>Meliphagoidea</taxon>
        <taxon>Maluridae</taxon>
        <taxon>Malurus</taxon>
    </lineage>
</organism>
<reference evidence="15" key="2">
    <citation type="submission" date="2025-09" db="UniProtKB">
        <authorList>
            <consortium name="Ensembl"/>
        </authorList>
    </citation>
    <scope>IDENTIFICATION</scope>
</reference>
<keyword evidence="4" id="KW-0597">Phosphoprotein</keyword>
<feature type="region of interest" description="Disordered" evidence="13">
    <location>
        <begin position="1012"/>
        <end position="1088"/>
    </location>
</feature>
<feature type="compositionally biased region" description="Basic and acidic residues" evidence="13">
    <location>
        <begin position="457"/>
        <end position="479"/>
    </location>
</feature>
<feature type="region of interest" description="Disordered" evidence="13">
    <location>
        <begin position="54"/>
        <end position="75"/>
    </location>
</feature>
<evidence type="ECO:0000256" key="2">
    <source>
        <dbReference type="ARBA" id="ARBA00006116"/>
    </source>
</evidence>
<evidence type="ECO:0000256" key="13">
    <source>
        <dbReference type="SAM" id="MobiDB-lite"/>
    </source>
</evidence>
<dbReference type="Pfam" id="PF00004">
    <property type="entry name" value="AAA"/>
    <property type="match status" value="1"/>
</dbReference>
<name>A0A8C5T9S5_9PASS</name>
<evidence type="ECO:0000259" key="14">
    <source>
        <dbReference type="PROSITE" id="PS50172"/>
    </source>
</evidence>
<dbReference type="Ensembl" id="ENSMCST00000003864.1">
    <property type="protein sequence ID" value="ENSMCSP00000003784.1"/>
    <property type="gene ID" value="ENSMCSG00000002646.1"/>
</dbReference>
<evidence type="ECO:0000256" key="4">
    <source>
        <dbReference type="ARBA" id="ARBA00022553"/>
    </source>
</evidence>
<dbReference type="GO" id="GO:0016887">
    <property type="term" value="F:ATP hydrolysis activity"/>
    <property type="evidence" value="ECO:0007669"/>
    <property type="project" value="InterPro"/>
</dbReference>
<dbReference type="GO" id="GO:0061860">
    <property type="term" value="F:DNA clamp unloader activity"/>
    <property type="evidence" value="ECO:0007669"/>
    <property type="project" value="TreeGrafter"/>
</dbReference>
<dbReference type="Gene3D" id="3.40.50.300">
    <property type="entry name" value="P-loop containing nucleotide triphosphate hydrolases"/>
    <property type="match status" value="1"/>
</dbReference>
<dbReference type="FunFam" id="1.20.272.10:FF:000005">
    <property type="entry name" value="Replication factor C subunit 1"/>
    <property type="match status" value="1"/>
</dbReference>
<keyword evidence="8" id="KW-0238">DNA-binding</keyword>
<keyword evidence="7 12" id="KW-0067">ATP-binding</keyword>
<dbReference type="InterPro" id="IPR036420">
    <property type="entry name" value="BRCT_dom_sf"/>
</dbReference>
<comment type="function">
    <text evidence="10">Subunit of the replication factor C (RFC) complex which acts during elongation of primed DNA templates by DNA polymerases delta and epsilon, and is necessary for ATP-dependent loading of proliferating cell nuclear antigen (PCNA) onto primed DNA. This subunit binds to the primer-template junction. Binds the PO-B transcription element as well as other GA rich DNA sequences. Can bind single- or double-stranded DNA.</text>
</comment>
<dbReference type="Proteomes" id="UP000694560">
    <property type="component" value="Unplaced"/>
</dbReference>
<dbReference type="GO" id="GO:0005634">
    <property type="term" value="C:nucleus"/>
    <property type="evidence" value="ECO:0007669"/>
    <property type="project" value="UniProtKB-SubCell"/>
</dbReference>
<evidence type="ECO:0000256" key="5">
    <source>
        <dbReference type="ARBA" id="ARBA00022705"/>
    </source>
</evidence>
<keyword evidence="6 12" id="KW-0547">Nucleotide-binding</keyword>
<evidence type="ECO:0000256" key="6">
    <source>
        <dbReference type="ARBA" id="ARBA00022741"/>
    </source>
</evidence>
<dbReference type="GO" id="GO:0003689">
    <property type="term" value="F:DNA clamp loader activity"/>
    <property type="evidence" value="ECO:0007669"/>
    <property type="project" value="UniProtKB-UniRule"/>
</dbReference>
<keyword evidence="16" id="KW-1185">Reference proteome</keyword>
<feature type="compositionally biased region" description="Polar residues" evidence="13">
    <location>
        <begin position="1012"/>
        <end position="1024"/>
    </location>
</feature>
<dbReference type="FunFam" id="1.10.8.60:FF:000021">
    <property type="entry name" value="Replication factor C subunit 1"/>
    <property type="match status" value="1"/>
</dbReference>
<dbReference type="SUPFAM" id="SSF48019">
    <property type="entry name" value="post-AAA+ oligomerization domain-like"/>
    <property type="match status" value="1"/>
</dbReference>
<dbReference type="CDD" id="cd00009">
    <property type="entry name" value="AAA"/>
    <property type="match status" value="1"/>
</dbReference>
<evidence type="ECO:0000313" key="15">
    <source>
        <dbReference type="Ensembl" id="ENSMCSP00000003784.1"/>
    </source>
</evidence>
<dbReference type="GO" id="GO:0006281">
    <property type="term" value="P:DNA repair"/>
    <property type="evidence" value="ECO:0007669"/>
    <property type="project" value="InterPro"/>
</dbReference>
<dbReference type="Gene3D" id="1.10.8.60">
    <property type="match status" value="1"/>
</dbReference>
<dbReference type="InterPro" id="IPR003593">
    <property type="entry name" value="AAA+_ATPase"/>
</dbReference>
<dbReference type="Pfam" id="PF25361">
    <property type="entry name" value="AAA_lid_RFC1"/>
    <property type="match status" value="1"/>
</dbReference>
<dbReference type="InterPro" id="IPR013725">
    <property type="entry name" value="DNA_replication_fac_RFC1_C"/>
</dbReference>
<dbReference type="GO" id="GO:0005524">
    <property type="term" value="F:ATP binding"/>
    <property type="evidence" value="ECO:0007669"/>
    <property type="project" value="UniProtKB-UniRule"/>
</dbReference>
<dbReference type="SMART" id="SM00292">
    <property type="entry name" value="BRCT"/>
    <property type="match status" value="1"/>
</dbReference>
<feature type="compositionally biased region" description="Polar residues" evidence="13">
    <location>
        <begin position="223"/>
        <end position="244"/>
    </location>
</feature>
<dbReference type="PANTHER" id="PTHR23389:SF6">
    <property type="entry name" value="REPLICATION FACTOR C SUBUNIT 1"/>
    <property type="match status" value="1"/>
</dbReference>
<accession>A0A8C5T9S5</accession>
<dbReference type="GO" id="GO:0003677">
    <property type="term" value="F:DNA binding"/>
    <property type="evidence" value="ECO:0007669"/>
    <property type="project" value="UniProtKB-KW"/>
</dbReference>
<dbReference type="FunFam" id="3.40.50.10190:FF:000001">
    <property type="entry name" value="Replication factor C subunit 1"/>
    <property type="match status" value="1"/>
</dbReference>
<dbReference type="InterPro" id="IPR001357">
    <property type="entry name" value="BRCT_dom"/>
</dbReference>
<comment type="subunit">
    <text evidence="11">Large subunit of the RFC complex, an heteropentameric complex consisting of RFC1 and four small subunits RFC2, RFC3, RFC4 and RFC5; the RFC complex interacts with PCNA and the interaction involves RFC1.</text>
</comment>
<dbReference type="SUPFAM" id="SSF52113">
    <property type="entry name" value="BRCT domain"/>
    <property type="match status" value="1"/>
</dbReference>
<evidence type="ECO:0000256" key="10">
    <source>
        <dbReference type="ARBA" id="ARBA00054501"/>
    </source>
</evidence>
<evidence type="ECO:0000256" key="7">
    <source>
        <dbReference type="ARBA" id="ARBA00022840"/>
    </source>
</evidence>
<dbReference type="PANTHER" id="PTHR23389">
    <property type="entry name" value="CHROMOSOME TRANSMISSION FIDELITY FACTOR 18"/>
    <property type="match status" value="1"/>
</dbReference>
<evidence type="ECO:0000256" key="3">
    <source>
        <dbReference type="ARBA" id="ARBA00020401"/>
    </source>
</evidence>
<dbReference type="Gene3D" id="3.40.50.10190">
    <property type="entry name" value="BRCT domain"/>
    <property type="match status" value="1"/>
</dbReference>
<dbReference type="PIRSF" id="PIRSF036578">
    <property type="entry name" value="RFC1"/>
    <property type="match status" value="1"/>
</dbReference>
<comment type="similarity">
    <text evidence="2 12">Belongs to the activator 1 large subunit family.</text>
</comment>
<dbReference type="InterPro" id="IPR008921">
    <property type="entry name" value="DNA_pol3_clamp-load_cplx_C"/>
</dbReference>
<keyword evidence="9 12" id="KW-0539">Nucleus</keyword>
<dbReference type="InterPro" id="IPR027417">
    <property type="entry name" value="P-loop_NTPase"/>
</dbReference>
<evidence type="ECO:0000256" key="1">
    <source>
        <dbReference type="ARBA" id="ARBA00004123"/>
    </source>
</evidence>
<evidence type="ECO:0000313" key="16">
    <source>
        <dbReference type="Proteomes" id="UP000694560"/>
    </source>
</evidence>
<dbReference type="InterPro" id="IPR003959">
    <property type="entry name" value="ATPase_AAA_core"/>
</dbReference>
<keyword evidence="5 12" id="KW-0235">DNA replication</keyword>
<dbReference type="GO" id="GO:0005663">
    <property type="term" value="C:DNA replication factor C complex"/>
    <property type="evidence" value="ECO:0007669"/>
    <property type="project" value="InterPro"/>
</dbReference>
<dbReference type="Pfam" id="PF00533">
    <property type="entry name" value="BRCT"/>
    <property type="match status" value="1"/>
</dbReference>